<dbReference type="AlphaFoldDB" id="A0A1Q9DXF5"/>
<sequence>MEEAHACDSATDVITRLTDEKALIEEQLQQEKLQREELCRQLQALEAKQRAAERAFEEKKEIEEKLRLALKANPYLLVSLTITAADAERQPSSLPALQPSSPPALQPSSPPWLDGCKETLLAKESAADLQKRLSVLEQQVSMALMMSTATTDREADLVSQLDALKGIQESFALASARGSPREGMKKALDEEQLAAKREEQHRQREVVAAFPADRPLVLLRRCPIDLRRFTRHNVQWVGGRDASFDTFRLQ</sequence>
<reference evidence="3 4" key="1">
    <citation type="submission" date="2016-02" db="EMBL/GenBank/DDBJ databases">
        <title>Genome analysis of coral dinoflagellate symbionts highlights evolutionary adaptations to a symbiotic lifestyle.</title>
        <authorList>
            <person name="Aranda M."/>
            <person name="Li Y."/>
            <person name="Liew Y.J."/>
            <person name="Baumgarten S."/>
            <person name="Simakov O."/>
            <person name="Wilson M."/>
            <person name="Piel J."/>
            <person name="Ashoor H."/>
            <person name="Bougouffa S."/>
            <person name="Bajic V.B."/>
            <person name="Ryu T."/>
            <person name="Ravasi T."/>
            <person name="Bayer T."/>
            <person name="Micklem G."/>
            <person name="Kim H."/>
            <person name="Bhak J."/>
            <person name="Lajeunesse T.C."/>
            <person name="Voolstra C.R."/>
        </authorList>
    </citation>
    <scope>NUCLEOTIDE SEQUENCE [LARGE SCALE GENOMIC DNA]</scope>
    <source>
        <strain evidence="3 4">CCMP2467</strain>
    </source>
</reference>
<feature type="coiled-coil region" evidence="1">
    <location>
        <begin position="14"/>
        <end position="72"/>
    </location>
</feature>
<gene>
    <name evidence="3" type="ORF">AK812_SmicGene17545</name>
</gene>
<keyword evidence="4" id="KW-1185">Reference proteome</keyword>
<keyword evidence="1" id="KW-0175">Coiled coil</keyword>
<evidence type="ECO:0000313" key="3">
    <source>
        <dbReference type="EMBL" id="OLP99864.1"/>
    </source>
</evidence>
<evidence type="ECO:0000256" key="1">
    <source>
        <dbReference type="SAM" id="Coils"/>
    </source>
</evidence>
<evidence type="ECO:0000313" key="4">
    <source>
        <dbReference type="Proteomes" id="UP000186817"/>
    </source>
</evidence>
<protein>
    <submittedName>
        <fullName evidence="3">Uncharacterized protein</fullName>
    </submittedName>
</protein>
<organism evidence="3 4">
    <name type="scientific">Symbiodinium microadriaticum</name>
    <name type="common">Dinoflagellate</name>
    <name type="synonym">Zooxanthella microadriatica</name>
    <dbReference type="NCBI Taxonomy" id="2951"/>
    <lineage>
        <taxon>Eukaryota</taxon>
        <taxon>Sar</taxon>
        <taxon>Alveolata</taxon>
        <taxon>Dinophyceae</taxon>
        <taxon>Suessiales</taxon>
        <taxon>Symbiodiniaceae</taxon>
        <taxon>Symbiodinium</taxon>
    </lineage>
</organism>
<dbReference type="Proteomes" id="UP000186817">
    <property type="component" value="Unassembled WGS sequence"/>
</dbReference>
<feature type="region of interest" description="Disordered" evidence="2">
    <location>
        <begin position="91"/>
        <end position="110"/>
    </location>
</feature>
<name>A0A1Q9DXF5_SYMMI</name>
<comment type="caution">
    <text evidence="3">The sequence shown here is derived from an EMBL/GenBank/DDBJ whole genome shotgun (WGS) entry which is preliminary data.</text>
</comment>
<dbReference type="EMBL" id="LSRX01000348">
    <property type="protein sequence ID" value="OLP99864.1"/>
    <property type="molecule type" value="Genomic_DNA"/>
</dbReference>
<feature type="compositionally biased region" description="Pro residues" evidence="2">
    <location>
        <begin position="100"/>
        <end position="110"/>
    </location>
</feature>
<evidence type="ECO:0000256" key="2">
    <source>
        <dbReference type="SAM" id="MobiDB-lite"/>
    </source>
</evidence>
<accession>A0A1Q9DXF5</accession>
<proteinExistence type="predicted"/>